<reference evidence="2 3" key="1">
    <citation type="submission" date="2009-07" db="EMBL/GenBank/DDBJ databases">
        <authorList>
            <person name="Madupu R."/>
            <person name="Sebastian Y."/>
            <person name="Durkin A.S."/>
            <person name="Torralba M."/>
            <person name="Methe B."/>
            <person name="Sutton G.G."/>
            <person name="Strausberg R.L."/>
            <person name="Nelson K.E."/>
        </authorList>
    </citation>
    <scope>NUCLEOTIDE SEQUENCE [LARGE SCALE GENOMIC DNA]</scope>
    <source>
        <strain evidence="2 3">RM3268</strain>
    </source>
</reference>
<dbReference type="Proteomes" id="UP000005709">
    <property type="component" value="Unassembled WGS sequence"/>
</dbReference>
<accession>C8PJQ3</accession>
<proteinExistence type="predicted"/>
<protein>
    <recommendedName>
        <fullName evidence="4">DUF5625 domain-containing protein</fullName>
    </recommendedName>
</protein>
<dbReference type="RefSeq" id="WP_005872169.1">
    <property type="nucleotide sequence ID" value="NZ_ACYG01000027.1"/>
</dbReference>
<evidence type="ECO:0008006" key="4">
    <source>
        <dbReference type="Google" id="ProtNLM"/>
    </source>
</evidence>
<evidence type="ECO:0000313" key="3">
    <source>
        <dbReference type="Proteomes" id="UP000005709"/>
    </source>
</evidence>
<keyword evidence="1" id="KW-0472">Membrane</keyword>
<keyword evidence="1" id="KW-0812">Transmembrane</keyword>
<comment type="caution">
    <text evidence="2">The sequence shown here is derived from an EMBL/GenBank/DDBJ whole genome shotgun (WGS) entry which is preliminary data.</text>
</comment>
<organism evidence="2 3">
    <name type="scientific">Campylobacter gracilis RM3268</name>
    <dbReference type="NCBI Taxonomy" id="553220"/>
    <lineage>
        <taxon>Bacteria</taxon>
        <taxon>Pseudomonadati</taxon>
        <taxon>Campylobacterota</taxon>
        <taxon>Epsilonproteobacteria</taxon>
        <taxon>Campylobacterales</taxon>
        <taxon>Campylobacteraceae</taxon>
        <taxon>Campylobacter</taxon>
    </lineage>
</organism>
<dbReference type="Gene3D" id="2.60.120.790">
    <property type="match status" value="1"/>
</dbReference>
<dbReference type="EMBL" id="ACYG01000027">
    <property type="protein sequence ID" value="EEV17158.1"/>
    <property type="molecule type" value="Genomic_DNA"/>
</dbReference>
<keyword evidence="3" id="KW-1185">Reference proteome</keyword>
<dbReference type="STRING" id="824.CGRAC_0775"/>
<gene>
    <name evidence="2" type="ORF">CAMGR0001_1453</name>
</gene>
<dbReference type="AlphaFoldDB" id="C8PJQ3"/>
<feature type="transmembrane region" description="Helical" evidence="1">
    <location>
        <begin position="6"/>
        <end position="28"/>
    </location>
</feature>
<evidence type="ECO:0000256" key="1">
    <source>
        <dbReference type="SAM" id="Phobius"/>
    </source>
</evidence>
<evidence type="ECO:0000313" key="2">
    <source>
        <dbReference type="EMBL" id="EEV17158.1"/>
    </source>
</evidence>
<keyword evidence="1" id="KW-1133">Transmembrane helix</keyword>
<sequence length="204" mass="24000">MRVLKFIFIIAASILFCYVAEELINYLIIKPRIPMEFTDINLTKAGNKAELYINNKDDKICRYFTLDFVSYDYDRDMKLLDDEFANTYIGGEYDVNETLLRGTKIPLSLKIYKIDNEPNKFGRGKEYFYYKLKPVFAEVRNLRPAYMQTSIYRGEKHYDAYSATIACTPLQKGMYKVELENLQDLPIFSNVKIYFTTKDSGLKY</sequence>
<name>C8PJQ3_9BACT</name>